<dbReference type="GO" id="GO:0004386">
    <property type="term" value="F:helicase activity"/>
    <property type="evidence" value="ECO:0007669"/>
    <property type="project" value="UniProtKB-KW"/>
</dbReference>
<sequence>MAPHIATEHNLGEGMPFSNPYPEQFKLSALVRAVESDAAPSCLTFNKRAFGDVVSISNTLFYHGTMHTKSPSNRPEALPAFLVRVKEHVSADQPNCFYSLVEFVGARSNAINTFQANKAHHL</sequence>
<protein>
    <submittedName>
        <fullName evidence="1">Atp-dependent helicase</fullName>
    </submittedName>
</protein>
<keyword evidence="1" id="KW-0378">Hydrolase</keyword>
<evidence type="ECO:0000313" key="2">
    <source>
        <dbReference type="Proteomes" id="UP000567885"/>
    </source>
</evidence>
<keyword evidence="1" id="KW-0067">ATP-binding</keyword>
<accession>A0A8H5TFN8</accession>
<dbReference type="EMBL" id="JAAGWQ010000068">
    <property type="protein sequence ID" value="KAF5671350.1"/>
    <property type="molecule type" value="Genomic_DNA"/>
</dbReference>
<keyword evidence="2" id="KW-1185">Reference proteome</keyword>
<reference evidence="1 2" key="1">
    <citation type="submission" date="2020-05" db="EMBL/GenBank/DDBJ databases">
        <title>Identification and distribution of gene clusters putatively required for synthesis of sphingolipid metabolism inhibitors in phylogenetically diverse species of the filamentous fungus Fusarium.</title>
        <authorList>
            <person name="Kim H.-S."/>
            <person name="Busman M."/>
            <person name="Brown D.W."/>
            <person name="Divon H."/>
            <person name="Uhlig S."/>
            <person name="Proctor R.H."/>
        </authorList>
    </citation>
    <scope>NUCLEOTIDE SEQUENCE [LARGE SCALE GENOMIC DNA]</scope>
    <source>
        <strain evidence="1 2">NRRL 20693</strain>
    </source>
</reference>
<organism evidence="1 2">
    <name type="scientific">Fusarium heterosporum</name>
    <dbReference type="NCBI Taxonomy" id="42747"/>
    <lineage>
        <taxon>Eukaryota</taxon>
        <taxon>Fungi</taxon>
        <taxon>Dikarya</taxon>
        <taxon>Ascomycota</taxon>
        <taxon>Pezizomycotina</taxon>
        <taxon>Sordariomycetes</taxon>
        <taxon>Hypocreomycetidae</taxon>
        <taxon>Hypocreales</taxon>
        <taxon>Nectriaceae</taxon>
        <taxon>Fusarium</taxon>
        <taxon>Fusarium heterosporum species complex</taxon>
    </lineage>
</organism>
<keyword evidence="1" id="KW-0547">Nucleotide-binding</keyword>
<evidence type="ECO:0000313" key="1">
    <source>
        <dbReference type="EMBL" id="KAF5671350.1"/>
    </source>
</evidence>
<comment type="caution">
    <text evidence="1">The sequence shown here is derived from an EMBL/GenBank/DDBJ whole genome shotgun (WGS) entry which is preliminary data.</text>
</comment>
<name>A0A8H5TFN8_FUSHE</name>
<dbReference type="AlphaFoldDB" id="A0A8H5TFN8"/>
<proteinExistence type="predicted"/>
<dbReference type="Proteomes" id="UP000567885">
    <property type="component" value="Unassembled WGS sequence"/>
</dbReference>
<keyword evidence="1" id="KW-0347">Helicase</keyword>
<gene>
    <name evidence="1" type="ORF">FHETE_4157</name>
</gene>